<dbReference type="RefSeq" id="WP_155308370.1">
    <property type="nucleotide sequence ID" value="NZ_AP021879.1"/>
</dbReference>
<dbReference type="AlphaFoldDB" id="A0A5K8A2Z8"/>
<organism evidence="1 2">
    <name type="scientific">Desulfosarcina ovata subsp. ovata</name>
    <dbReference type="NCBI Taxonomy" id="2752305"/>
    <lineage>
        <taxon>Bacteria</taxon>
        <taxon>Pseudomonadati</taxon>
        <taxon>Thermodesulfobacteriota</taxon>
        <taxon>Desulfobacteria</taxon>
        <taxon>Desulfobacterales</taxon>
        <taxon>Desulfosarcinaceae</taxon>
        <taxon>Desulfosarcina</taxon>
    </lineage>
</organism>
<dbReference type="EMBL" id="AP021879">
    <property type="protein sequence ID" value="BBO86867.1"/>
    <property type="molecule type" value="Genomic_DNA"/>
</dbReference>
<accession>A0A5K8A2Z8</accession>
<dbReference type="Proteomes" id="UP000422108">
    <property type="component" value="Chromosome"/>
</dbReference>
<evidence type="ECO:0000313" key="1">
    <source>
        <dbReference type="EMBL" id="BBO86867.1"/>
    </source>
</evidence>
<protein>
    <recommendedName>
        <fullName evidence="3">DUF4125 domain-containing protein</fullName>
    </recommendedName>
</protein>
<evidence type="ECO:0008006" key="3">
    <source>
        <dbReference type="Google" id="ProtNLM"/>
    </source>
</evidence>
<gene>
    <name evidence="1" type="ORF">DSCOOX_00470</name>
</gene>
<keyword evidence="2" id="KW-1185">Reference proteome</keyword>
<reference evidence="1 2" key="1">
    <citation type="submission" date="2019-11" db="EMBL/GenBank/DDBJ databases">
        <title>Comparative genomics of hydrocarbon-degrading Desulfosarcina strains.</title>
        <authorList>
            <person name="Watanabe M."/>
            <person name="Kojima H."/>
            <person name="Fukui M."/>
        </authorList>
    </citation>
    <scope>NUCLEOTIDE SEQUENCE [LARGE SCALE GENOMIC DNA]</scope>
    <source>
        <strain evidence="2">oXyS1</strain>
    </source>
</reference>
<evidence type="ECO:0000313" key="2">
    <source>
        <dbReference type="Proteomes" id="UP000422108"/>
    </source>
</evidence>
<name>A0A5K8A2Z8_9BACT</name>
<sequence length="196" mass="22385">MVVDYNLVNQILDIEWEMFQAVKSASPASCQNAPDSFRKIRGSIFETWPNKILESYLDDLINAQNSGKNLLTEKYARMDNLIPLLNANPLINEIVNIETGWQKELKQKYPSIYALSCRGMDPVKNGSNFSVYLKCELETYSNKTIERYYSHVKKAFDNKKNIAVKAMDRLVKKAGYKDIEHAENYLTTTGKAGGKK</sequence>
<proteinExistence type="predicted"/>
<dbReference type="Pfam" id="PF13526">
    <property type="entry name" value="DUF4125"/>
    <property type="match status" value="1"/>
</dbReference>
<dbReference type="InterPro" id="IPR025191">
    <property type="entry name" value="DUF4125"/>
</dbReference>